<sequence length="35" mass="4040">MASFLPDPSQWSLFLLTTYPSKDLYIENSFGLLLM</sequence>
<proteinExistence type="predicted"/>
<comment type="caution">
    <text evidence="1">The sequence shown here is derived from an EMBL/GenBank/DDBJ whole genome shotgun (WGS) entry which is preliminary data.</text>
</comment>
<dbReference type="Proteomes" id="UP001497382">
    <property type="component" value="Unassembled WGS sequence"/>
</dbReference>
<organism evidence="1 2">
    <name type="scientific">Larinioides sclopetarius</name>
    <dbReference type="NCBI Taxonomy" id="280406"/>
    <lineage>
        <taxon>Eukaryota</taxon>
        <taxon>Metazoa</taxon>
        <taxon>Ecdysozoa</taxon>
        <taxon>Arthropoda</taxon>
        <taxon>Chelicerata</taxon>
        <taxon>Arachnida</taxon>
        <taxon>Araneae</taxon>
        <taxon>Araneomorphae</taxon>
        <taxon>Entelegynae</taxon>
        <taxon>Araneoidea</taxon>
        <taxon>Araneidae</taxon>
        <taxon>Larinioides</taxon>
    </lineage>
</organism>
<dbReference type="EMBL" id="CAXIEN010000457">
    <property type="protein sequence ID" value="CAL1298234.1"/>
    <property type="molecule type" value="Genomic_DNA"/>
</dbReference>
<name>A0AAV2BRZ2_9ARAC</name>
<reference evidence="1 2" key="1">
    <citation type="submission" date="2024-04" db="EMBL/GenBank/DDBJ databases">
        <authorList>
            <person name="Rising A."/>
            <person name="Reimegard J."/>
            <person name="Sonavane S."/>
            <person name="Akerstrom W."/>
            <person name="Nylinder S."/>
            <person name="Hedman E."/>
            <person name="Kallberg Y."/>
        </authorList>
    </citation>
    <scope>NUCLEOTIDE SEQUENCE [LARGE SCALE GENOMIC DNA]</scope>
</reference>
<evidence type="ECO:0000313" key="1">
    <source>
        <dbReference type="EMBL" id="CAL1298234.1"/>
    </source>
</evidence>
<keyword evidence="2" id="KW-1185">Reference proteome</keyword>
<dbReference type="AlphaFoldDB" id="A0AAV2BRZ2"/>
<accession>A0AAV2BRZ2</accession>
<feature type="non-terminal residue" evidence="1">
    <location>
        <position position="35"/>
    </location>
</feature>
<protein>
    <submittedName>
        <fullName evidence="1">Uncharacterized protein</fullName>
    </submittedName>
</protein>
<gene>
    <name evidence="1" type="ORF">LARSCL_LOCUS20753</name>
</gene>
<evidence type="ECO:0000313" key="2">
    <source>
        <dbReference type="Proteomes" id="UP001497382"/>
    </source>
</evidence>